<dbReference type="AlphaFoldDB" id="A0A4Y7J1R5"/>
<sequence length="60" mass="6846">MQFSKGSDMIHMQFSKGSDTIHTLLVNPNPNVLDFIFQIMWSCEYVGYLKNIFASKMLGA</sequence>
<dbReference type="Gramene" id="RZC54000">
    <property type="protein sequence ID" value="RZC54000"/>
    <property type="gene ID" value="C5167_012861"/>
</dbReference>
<accession>A0A4Y7J1R5</accession>
<reference evidence="1 2" key="1">
    <citation type="journal article" date="2018" name="Science">
        <title>The opium poppy genome and morphinan production.</title>
        <authorList>
            <person name="Guo L."/>
            <person name="Winzer T."/>
            <person name="Yang X."/>
            <person name="Li Y."/>
            <person name="Ning Z."/>
            <person name="He Z."/>
            <person name="Teodor R."/>
            <person name="Lu Y."/>
            <person name="Bowser T.A."/>
            <person name="Graham I.A."/>
            <person name="Ye K."/>
        </authorList>
    </citation>
    <scope>NUCLEOTIDE SEQUENCE [LARGE SCALE GENOMIC DNA]</scope>
    <source>
        <strain evidence="2">cv. HN1</strain>
        <tissue evidence="1">Leaves</tissue>
    </source>
</reference>
<evidence type="ECO:0000313" key="2">
    <source>
        <dbReference type="Proteomes" id="UP000316621"/>
    </source>
</evidence>
<evidence type="ECO:0000313" key="1">
    <source>
        <dbReference type="EMBL" id="RZC54000.1"/>
    </source>
</evidence>
<protein>
    <submittedName>
        <fullName evidence="1">Uncharacterized protein</fullName>
    </submittedName>
</protein>
<dbReference type="EMBL" id="CM010717">
    <property type="protein sequence ID" value="RZC54000.1"/>
    <property type="molecule type" value="Genomic_DNA"/>
</dbReference>
<organism evidence="1 2">
    <name type="scientific">Papaver somniferum</name>
    <name type="common">Opium poppy</name>
    <dbReference type="NCBI Taxonomy" id="3469"/>
    <lineage>
        <taxon>Eukaryota</taxon>
        <taxon>Viridiplantae</taxon>
        <taxon>Streptophyta</taxon>
        <taxon>Embryophyta</taxon>
        <taxon>Tracheophyta</taxon>
        <taxon>Spermatophyta</taxon>
        <taxon>Magnoliopsida</taxon>
        <taxon>Ranunculales</taxon>
        <taxon>Papaveraceae</taxon>
        <taxon>Papaveroideae</taxon>
        <taxon>Papaver</taxon>
    </lineage>
</organism>
<gene>
    <name evidence="1" type="ORF">C5167_012861</name>
</gene>
<dbReference type="Proteomes" id="UP000316621">
    <property type="component" value="Chromosome 3"/>
</dbReference>
<proteinExistence type="predicted"/>
<name>A0A4Y7J1R5_PAPSO</name>
<keyword evidence="2" id="KW-1185">Reference proteome</keyword>